<accession>A0A9X0XBV3</accession>
<dbReference type="PANTHER" id="PTHR43420">
    <property type="entry name" value="ACETYLTRANSFERASE"/>
    <property type="match status" value="1"/>
</dbReference>
<protein>
    <recommendedName>
        <fullName evidence="5">[Ribosomal protein bS18]-alanine N-acetyltransferase</fullName>
        <ecNumber evidence="5">2.3.1.266</ecNumber>
    </recommendedName>
</protein>
<keyword evidence="4 5" id="KW-0012">Acyltransferase</keyword>
<dbReference type="InterPro" id="IPR006464">
    <property type="entry name" value="AcTrfase_RimI/Ard1"/>
</dbReference>
<feature type="active site" description="Proton donor" evidence="5">
    <location>
        <position position="126"/>
    </location>
</feature>
<evidence type="ECO:0000313" key="8">
    <source>
        <dbReference type="Proteomes" id="UP000643207"/>
    </source>
</evidence>
<keyword evidence="7" id="KW-0689">Ribosomal protein</keyword>
<reference evidence="7 8" key="1">
    <citation type="submission" date="2021-01" db="EMBL/GenBank/DDBJ databases">
        <title>Piscinibacter sp. Jin2 Genome sequencing and assembly.</title>
        <authorList>
            <person name="Kim I."/>
        </authorList>
    </citation>
    <scope>NUCLEOTIDE SEQUENCE [LARGE SCALE GENOMIC DNA]</scope>
    <source>
        <strain evidence="7 8">Jin2</strain>
    </source>
</reference>
<evidence type="ECO:0000313" key="7">
    <source>
        <dbReference type="EMBL" id="MBL0718930.1"/>
    </source>
</evidence>
<comment type="similarity">
    <text evidence="1 5">Belongs to the acetyltransferase family. RimI subfamily.</text>
</comment>
<dbReference type="Pfam" id="PF00583">
    <property type="entry name" value="Acetyltransf_1"/>
    <property type="match status" value="1"/>
</dbReference>
<sequence length="167" mass="18204">MSSPPVLQGATWLRPMAADDLDAVMAIEQQAYAFPWSRGNFLDSLRSGHPITLLFALEDERLLGYSVGMVGFEEMHLLNLTVHPAVQGRGHGRALLDALCVLGRGLGCAKLWLEVRPSNAGAQRLYRRYGFVELGRRKGYYPAGRGEREDAIVMALALDPTGAAHAG</sequence>
<dbReference type="CDD" id="cd04301">
    <property type="entry name" value="NAT_SF"/>
    <property type="match status" value="1"/>
</dbReference>
<dbReference type="RefSeq" id="WP_201824006.1">
    <property type="nucleotide sequence ID" value="NZ_JAERRA010000001.1"/>
</dbReference>
<dbReference type="PANTHER" id="PTHR43420:SF12">
    <property type="entry name" value="N-ACETYLTRANSFERASE DOMAIN-CONTAINING PROTEIN"/>
    <property type="match status" value="1"/>
</dbReference>
<keyword evidence="8" id="KW-1185">Reference proteome</keyword>
<dbReference type="GO" id="GO:0008999">
    <property type="term" value="F:protein-N-terminal-alanine acetyltransferase activity"/>
    <property type="evidence" value="ECO:0007669"/>
    <property type="project" value="UniProtKB-UniRule"/>
</dbReference>
<dbReference type="InterPro" id="IPR050680">
    <property type="entry name" value="YpeA/RimI_acetyltransf"/>
</dbReference>
<dbReference type="Proteomes" id="UP000643207">
    <property type="component" value="Unassembled WGS sequence"/>
</dbReference>
<dbReference type="GO" id="GO:0005840">
    <property type="term" value="C:ribosome"/>
    <property type="evidence" value="ECO:0007669"/>
    <property type="project" value="UniProtKB-KW"/>
</dbReference>
<dbReference type="GO" id="GO:0005737">
    <property type="term" value="C:cytoplasm"/>
    <property type="evidence" value="ECO:0007669"/>
    <property type="project" value="UniProtKB-SubCell"/>
</dbReference>
<feature type="domain" description="N-acetyltransferase" evidence="6">
    <location>
        <begin position="11"/>
        <end position="159"/>
    </location>
</feature>
<evidence type="ECO:0000256" key="3">
    <source>
        <dbReference type="ARBA" id="ARBA00022679"/>
    </source>
</evidence>
<dbReference type="InterPro" id="IPR000182">
    <property type="entry name" value="GNAT_dom"/>
</dbReference>
<keyword evidence="7" id="KW-0687">Ribonucleoprotein</keyword>
<feature type="binding site" evidence="5">
    <location>
        <position position="119"/>
    </location>
    <ligand>
        <name>acetyl-CoA</name>
        <dbReference type="ChEBI" id="CHEBI:57288"/>
    </ligand>
</feature>
<comment type="subcellular location">
    <subcellularLocation>
        <location evidence="5">Cytoplasm</location>
    </subcellularLocation>
</comment>
<evidence type="ECO:0000256" key="2">
    <source>
        <dbReference type="ARBA" id="ARBA00022490"/>
    </source>
</evidence>
<dbReference type="NCBIfam" id="TIGR01575">
    <property type="entry name" value="rimI"/>
    <property type="match status" value="1"/>
</dbReference>
<dbReference type="Gene3D" id="3.40.630.30">
    <property type="match status" value="1"/>
</dbReference>
<evidence type="ECO:0000259" key="6">
    <source>
        <dbReference type="PROSITE" id="PS51186"/>
    </source>
</evidence>
<dbReference type="SUPFAM" id="SSF55729">
    <property type="entry name" value="Acyl-CoA N-acyltransferases (Nat)"/>
    <property type="match status" value="1"/>
</dbReference>
<comment type="catalytic activity">
    <reaction evidence="5">
        <text>N-terminal L-alanyl-[ribosomal protein bS18] + acetyl-CoA = N-terminal N(alpha)-acetyl-L-alanyl-[ribosomal protein bS18] + CoA + H(+)</text>
        <dbReference type="Rhea" id="RHEA:43756"/>
        <dbReference type="Rhea" id="RHEA-COMP:10676"/>
        <dbReference type="Rhea" id="RHEA-COMP:10677"/>
        <dbReference type="ChEBI" id="CHEBI:15378"/>
        <dbReference type="ChEBI" id="CHEBI:57287"/>
        <dbReference type="ChEBI" id="CHEBI:57288"/>
        <dbReference type="ChEBI" id="CHEBI:64718"/>
        <dbReference type="ChEBI" id="CHEBI:83683"/>
        <dbReference type="EC" id="2.3.1.266"/>
    </reaction>
</comment>
<comment type="caution">
    <text evidence="7">The sequence shown here is derived from an EMBL/GenBank/DDBJ whole genome shotgun (WGS) entry which is preliminary data.</text>
</comment>
<dbReference type="InterPro" id="IPR016181">
    <property type="entry name" value="Acyl_CoA_acyltransferase"/>
</dbReference>
<name>A0A9X0XBV3_9BURK</name>
<gene>
    <name evidence="5 7" type="primary">rimI</name>
    <name evidence="7" type="ORF">JI742_03410</name>
</gene>
<dbReference type="PROSITE" id="PS51186">
    <property type="entry name" value="GNAT"/>
    <property type="match status" value="1"/>
</dbReference>
<organism evidence="7 8">
    <name type="scientific">Aquariibacter lacus</name>
    <dbReference type="NCBI Taxonomy" id="2801332"/>
    <lineage>
        <taxon>Bacteria</taxon>
        <taxon>Pseudomonadati</taxon>
        <taxon>Pseudomonadota</taxon>
        <taxon>Betaproteobacteria</taxon>
        <taxon>Burkholderiales</taxon>
        <taxon>Sphaerotilaceae</taxon>
        <taxon>Aquariibacter</taxon>
    </lineage>
</organism>
<keyword evidence="3 5" id="KW-0808">Transferase</keyword>
<evidence type="ECO:0000256" key="1">
    <source>
        <dbReference type="ARBA" id="ARBA00005395"/>
    </source>
</evidence>
<dbReference type="EMBL" id="JAERRA010000001">
    <property type="protein sequence ID" value="MBL0718930.1"/>
    <property type="molecule type" value="Genomic_DNA"/>
</dbReference>
<comment type="function">
    <text evidence="5">Acetylates the N-terminal alanine of ribosomal protein bS18.</text>
</comment>
<feature type="active site" description="Proton acceptor" evidence="5">
    <location>
        <position position="114"/>
    </location>
</feature>
<evidence type="ECO:0000256" key="5">
    <source>
        <dbReference type="HAMAP-Rule" id="MF_02210"/>
    </source>
</evidence>
<proteinExistence type="inferred from homology"/>
<comment type="caution">
    <text evidence="5">Lacks conserved residue(s) required for the propagation of feature annotation.</text>
</comment>
<dbReference type="InterPro" id="IPR043690">
    <property type="entry name" value="RimI"/>
</dbReference>
<evidence type="ECO:0000256" key="4">
    <source>
        <dbReference type="ARBA" id="ARBA00023315"/>
    </source>
</evidence>
<dbReference type="EC" id="2.3.1.266" evidence="5"/>
<dbReference type="AlphaFoldDB" id="A0A9X0XBV3"/>
<dbReference type="HAMAP" id="MF_02210">
    <property type="entry name" value="RimI"/>
    <property type="match status" value="1"/>
</dbReference>
<keyword evidence="2 5" id="KW-0963">Cytoplasm</keyword>